<gene>
    <name evidence="1" type="ORF">B1991_07590</name>
</gene>
<dbReference type="EMBL" id="MWIO01000022">
    <property type="protein sequence ID" value="THD07788.1"/>
    <property type="molecule type" value="Genomic_DNA"/>
</dbReference>
<dbReference type="InterPro" id="IPR032349">
    <property type="entry name" value="DUF4865"/>
</dbReference>
<evidence type="ECO:0000313" key="2">
    <source>
        <dbReference type="Proteomes" id="UP000306317"/>
    </source>
</evidence>
<dbReference type="OrthoDB" id="2065010at2"/>
<sequence>MIAMQYAFSLPADYDMAIIRRRIADKGHLLDDFPRLCFKAYLYAGHDDDATPGEQNTYAPFYLWQDSEGMNAFLAGAGFAALTRAFGWPPVRTWSVWRADRAADLRAAARATRELVAISEHAPLAELREAETRAAQVDRAAGALAAVSAFDPTGWTLLRLRLWPDAHGPVAGACNYRVGHVSQPGARGSAVVIS</sequence>
<accession>A0A4S3KHL6</accession>
<evidence type="ECO:0000313" key="1">
    <source>
        <dbReference type="EMBL" id="THD07788.1"/>
    </source>
</evidence>
<proteinExistence type="predicted"/>
<comment type="caution">
    <text evidence="1">The sequence shown here is derived from an EMBL/GenBank/DDBJ whole genome shotgun (WGS) entry which is preliminary data.</text>
</comment>
<reference evidence="1 2" key="1">
    <citation type="submission" date="2017-02" db="EMBL/GenBank/DDBJ databases">
        <title>Whole genome sequencing of Rhodanobacter lindaniclasticus DSM 17932.</title>
        <authorList>
            <person name="Kumar S."/>
            <person name="Patil P."/>
            <person name="Patil P.B."/>
        </authorList>
    </citation>
    <scope>NUCLEOTIDE SEQUENCE [LARGE SCALE GENOMIC DNA]</scope>
    <source>
        <strain evidence="1 2">DSM 17932</strain>
    </source>
</reference>
<organism evidence="1 2">
    <name type="scientific">Rhodanobacter lindaniclasticus</name>
    <dbReference type="NCBI Taxonomy" id="75310"/>
    <lineage>
        <taxon>Bacteria</taxon>
        <taxon>Pseudomonadati</taxon>
        <taxon>Pseudomonadota</taxon>
        <taxon>Gammaproteobacteria</taxon>
        <taxon>Lysobacterales</taxon>
        <taxon>Rhodanobacteraceae</taxon>
        <taxon>Rhodanobacter</taxon>
    </lineage>
</organism>
<dbReference type="AlphaFoldDB" id="A0A4S3KHL6"/>
<dbReference type="Pfam" id="PF16157">
    <property type="entry name" value="DUF4865"/>
    <property type="match status" value="1"/>
</dbReference>
<dbReference type="RefSeq" id="WP_136258119.1">
    <property type="nucleotide sequence ID" value="NZ_MWIO01000022.1"/>
</dbReference>
<dbReference type="Proteomes" id="UP000306317">
    <property type="component" value="Unassembled WGS sequence"/>
</dbReference>
<keyword evidence="2" id="KW-1185">Reference proteome</keyword>
<protein>
    <submittedName>
        <fullName evidence="1">DUF4865 domain-containing protein</fullName>
    </submittedName>
</protein>
<name>A0A4S3KHL6_9GAMM</name>